<comment type="caution">
    <text evidence="3">The sequence shown here is derived from an EMBL/GenBank/DDBJ whole genome shotgun (WGS) entry which is preliminary data.</text>
</comment>
<dbReference type="InterPro" id="IPR032466">
    <property type="entry name" value="Metal_Hydrolase"/>
</dbReference>
<keyword evidence="4" id="KW-1185">Reference proteome</keyword>
<dbReference type="Pfam" id="PF04909">
    <property type="entry name" value="Amidohydro_2"/>
    <property type="match status" value="1"/>
</dbReference>
<protein>
    <submittedName>
        <fullName evidence="3">Amidohydrolase family protein</fullName>
    </submittedName>
</protein>
<reference evidence="4" key="1">
    <citation type="journal article" date="2019" name="Int. J. Syst. Evol. Microbiol.">
        <title>The Global Catalogue of Microorganisms (GCM) 10K type strain sequencing project: providing services to taxonomists for standard genome sequencing and annotation.</title>
        <authorList>
            <consortium name="The Broad Institute Genomics Platform"/>
            <consortium name="The Broad Institute Genome Sequencing Center for Infectious Disease"/>
            <person name="Wu L."/>
            <person name="Ma J."/>
        </authorList>
    </citation>
    <scope>NUCLEOTIDE SEQUENCE [LARGE SCALE GENOMIC DNA]</scope>
    <source>
        <strain evidence="4">JCM 3369</strain>
    </source>
</reference>
<evidence type="ECO:0000313" key="4">
    <source>
        <dbReference type="Proteomes" id="UP001597327"/>
    </source>
</evidence>
<dbReference type="EMBL" id="JBHUFA010000004">
    <property type="protein sequence ID" value="MFD1696158.1"/>
    <property type="molecule type" value="Genomic_DNA"/>
</dbReference>
<evidence type="ECO:0000259" key="2">
    <source>
        <dbReference type="Pfam" id="PF04909"/>
    </source>
</evidence>
<organism evidence="3 4">
    <name type="scientific">Roseibium aestuarii</name>
    <dbReference type="NCBI Taxonomy" id="2600299"/>
    <lineage>
        <taxon>Bacteria</taxon>
        <taxon>Pseudomonadati</taxon>
        <taxon>Pseudomonadota</taxon>
        <taxon>Alphaproteobacteria</taxon>
        <taxon>Hyphomicrobiales</taxon>
        <taxon>Stappiaceae</taxon>
        <taxon>Roseibium</taxon>
    </lineage>
</organism>
<sequence>MTVSPPRIDAHQHFWAVERGDYGWLTPDLAPLYRDFLPADLKPHLNRHEIDGTILVQAAPTVAETRFLLELADRTPSVRGVVGWADFAAPDAPDRIAGLAAHPRLVGLRPMIQDIADDDWMLRPDLDPAFRALVAHDLTFDALTLPRHLDRLLTLLGRYPDLRTVIDHGSKPRIRDRDFEDWAASMSRLAQETSAFCKLSGLVTEAAEAWTTDDLRPYTDHLLTSFGPGRLIWGSDWPVCTLGASYDRWVETTETLLADLGDADRAAIMGGNALTAYGLATSAYST</sequence>
<evidence type="ECO:0000256" key="1">
    <source>
        <dbReference type="ARBA" id="ARBA00038310"/>
    </source>
</evidence>
<accession>A0ABW4JZM1</accession>
<dbReference type="SUPFAM" id="SSF51556">
    <property type="entry name" value="Metallo-dependent hydrolases"/>
    <property type="match status" value="1"/>
</dbReference>
<gene>
    <name evidence="3" type="ORF">ACFSC7_11580</name>
</gene>
<dbReference type="InterPro" id="IPR006680">
    <property type="entry name" value="Amidohydro-rel"/>
</dbReference>
<dbReference type="InterPro" id="IPR052350">
    <property type="entry name" value="Metallo-dep_Lactonases"/>
</dbReference>
<dbReference type="PANTHER" id="PTHR43569:SF2">
    <property type="entry name" value="AMIDOHYDROLASE-RELATED DOMAIN-CONTAINING PROTEIN"/>
    <property type="match status" value="1"/>
</dbReference>
<dbReference type="Proteomes" id="UP001597327">
    <property type="component" value="Unassembled WGS sequence"/>
</dbReference>
<feature type="domain" description="Amidohydrolase-related" evidence="2">
    <location>
        <begin position="8"/>
        <end position="279"/>
    </location>
</feature>
<evidence type="ECO:0000313" key="3">
    <source>
        <dbReference type="EMBL" id="MFD1696158.1"/>
    </source>
</evidence>
<dbReference type="Gene3D" id="3.20.20.140">
    <property type="entry name" value="Metal-dependent hydrolases"/>
    <property type="match status" value="1"/>
</dbReference>
<name>A0ABW4JZM1_9HYPH</name>
<dbReference type="RefSeq" id="WP_149892937.1">
    <property type="nucleotide sequence ID" value="NZ_JBHUFA010000004.1"/>
</dbReference>
<proteinExistence type="inferred from homology"/>
<comment type="similarity">
    <text evidence="1">Belongs to the metallo-dependent hydrolases superfamily.</text>
</comment>
<dbReference type="PANTHER" id="PTHR43569">
    <property type="entry name" value="AMIDOHYDROLASE"/>
    <property type="match status" value="1"/>
</dbReference>